<keyword evidence="3" id="KW-1185">Reference proteome</keyword>
<evidence type="ECO:0000259" key="1">
    <source>
        <dbReference type="Pfam" id="PF01593"/>
    </source>
</evidence>
<gene>
    <name evidence="2" type="ORF">LANO_0D04280G</name>
</gene>
<dbReference type="AlphaFoldDB" id="A0A1G4JG84"/>
<dbReference type="Proteomes" id="UP000189911">
    <property type="component" value="Chromosome D"/>
</dbReference>
<accession>A0A1G4JG84</accession>
<name>A0A1G4JG84_9SACH</name>
<dbReference type="PANTHER" id="PTHR10742:SF410">
    <property type="entry name" value="LYSINE-SPECIFIC HISTONE DEMETHYLASE 2"/>
    <property type="match status" value="1"/>
</dbReference>
<dbReference type="InterPro" id="IPR002937">
    <property type="entry name" value="Amino_oxidase"/>
</dbReference>
<dbReference type="InterPro" id="IPR036188">
    <property type="entry name" value="FAD/NAD-bd_sf"/>
</dbReference>
<dbReference type="SUPFAM" id="SSF54373">
    <property type="entry name" value="FAD-linked reductases, C-terminal domain"/>
    <property type="match status" value="1"/>
</dbReference>
<dbReference type="InterPro" id="IPR050281">
    <property type="entry name" value="Flavin_monoamine_oxidase"/>
</dbReference>
<dbReference type="EMBL" id="LT598448">
    <property type="protein sequence ID" value="SCU89242.1"/>
    <property type="molecule type" value="Genomic_DNA"/>
</dbReference>
<dbReference type="OrthoDB" id="5046242at2759"/>
<dbReference type="Pfam" id="PF01593">
    <property type="entry name" value="Amino_oxidase"/>
    <property type="match status" value="1"/>
</dbReference>
<proteinExistence type="predicted"/>
<dbReference type="Gene3D" id="3.90.660.10">
    <property type="match status" value="1"/>
</dbReference>
<evidence type="ECO:0000313" key="3">
    <source>
        <dbReference type="Proteomes" id="UP000189911"/>
    </source>
</evidence>
<dbReference type="SUPFAM" id="SSF51905">
    <property type="entry name" value="FAD/NAD(P)-binding domain"/>
    <property type="match status" value="1"/>
</dbReference>
<sequence length="509" mass="57305">MIEKQVVVIGAGISGLKTASELYAKGCKSCVVLEARDRIGGRLYTAPGYNNNKYDLGASWHHDTLVNGLFLEEVGLPKEERAAFVFDDDAMIVFDKERGRVDQDPEMALEVLMEELLKFNQLQYFEDLDVKDVNYFETIVKYLYERRDLLTDEQIQYLPQVARFMESWHGIDWKTQSSKCLEIAHQGRNAFVLNYDTIVKRVGSAIPQEWIKMETEVSEIDSEGKKVVVTTKTGEKYACDYVVVTIPQSILAHSLKPEPRKGRIEFNPPLASGIQDAFKKTHYGSLGKVVFEFKDCCWSRKRSRVLSLGSSTPDITAKVRDADDLASLVEKLNLDTQYNFKNGESWDFPLFFVNLAKHTDIPSLILLMADPLTAYIESLPDKEKLYEYFEPILTKVLQALDCTEPIVKDFDDKSTSDGISSPVLKNIMTTKWTLDEYALGAYSACEPGDDPMDLILSLTNNQTSKIRFAGEHTIMDGAGCVYGAWGSGKREAAFIADKLGNFGSHSKTL</sequence>
<organism evidence="2 3">
    <name type="scientific">Lachancea nothofagi CBS 11611</name>
    <dbReference type="NCBI Taxonomy" id="1266666"/>
    <lineage>
        <taxon>Eukaryota</taxon>
        <taxon>Fungi</taxon>
        <taxon>Dikarya</taxon>
        <taxon>Ascomycota</taxon>
        <taxon>Saccharomycotina</taxon>
        <taxon>Saccharomycetes</taxon>
        <taxon>Saccharomycetales</taxon>
        <taxon>Saccharomycetaceae</taxon>
        <taxon>Lachancea</taxon>
    </lineage>
</organism>
<feature type="domain" description="Amine oxidase" evidence="1">
    <location>
        <begin position="13"/>
        <end position="493"/>
    </location>
</feature>
<protein>
    <submittedName>
        <fullName evidence="2">LANO_0D04280g1_1</fullName>
    </submittedName>
</protein>
<reference evidence="3" key="1">
    <citation type="submission" date="2016-03" db="EMBL/GenBank/DDBJ databases">
        <authorList>
            <person name="Devillers Hugo."/>
        </authorList>
    </citation>
    <scope>NUCLEOTIDE SEQUENCE [LARGE SCALE GENOMIC DNA]</scope>
</reference>
<dbReference type="PANTHER" id="PTHR10742">
    <property type="entry name" value="FLAVIN MONOAMINE OXIDASE"/>
    <property type="match status" value="1"/>
</dbReference>
<evidence type="ECO:0000313" key="2">
    <source>
        <dbReference type="EMBL" id="SCU89242.1"/>
    </source>
</evidence>
<dbReference type="GO" id="GO:0016491">
    <property type="term" value="F:oxidoreductase activity"/>
    <property type="evidence" value="ECO:0007669"/>
    <property type="project" value="InterPro"/>
</dbReference>
<dbReference type="Gene3D" id="3.50.50.60">
    <property type="entry name" value="FAD/NAD(P)-binding domain"/>
    <property type="match status" value="1"/>
</dbReference>